<feature type="DNA-binding region" description="H-T-H motif" evidence="2">
    <location>
        <begin position="31"/>
        <end position="50"/>
    </location>
</feature>
<dbReference type="GO" id="GO:0003677">
    <property type="term" value="F:DNA binding"/>
    <property type="evidence" value="ECO:0007669"/>
    <property type="project" value="UniProtKB-UniRule"/>
</dbReference>
<dbReference type="InterPro" id="IPR009057">
    <property type="entry name" value="Homeodomain-like_sf"/>
</dbReference>
<evidence type="ECO:0000313" key="5">
    <source>
        <dbReference type="Proteomes" id="UP000034954"/>
    </source>
</evidence>
<reference evidence="4 5" key="1">
    <citation type="journal article" date="2013" name="BMC Microbiol.">
        <title>Identification of the type II cytochrome c maturation pathway in anammox bacteria by comparative genomics.</title>
        <authorList>
            <person name="Ferousi C."/>
            <person name="Speth D.R."/>
            <person name="Reimann J."/>
            <person name="Op den Camp H.J."/>
            <person name="Allen J.W."/>
            <person name="Keltjens J.T."/>
            <person name="Jetten M.S."/>
        </authorList>
    </citation>
    <scope>NUCLEOTIDE SEQUENCE [LARGE SCALE GENOMIC DNA]</scope>
    <source>
        <strain evidence="4">RU1</strain>
    </source>
</reference>
<organism evidence="4 5">
    <name type="scientific">Candidatus Brocadia fulgida</name>
    <dbReference type="NCBI Taxonomy" id="380242"/>
    <lineage>
        <taxon>Bacteria</taxon>
        <taxon>Pseudomonadati</taxon>
        <taxon>Planctomycetota</taxon>
        <taxon>Candidatus Brocadiia</taxon>
        <taxon>Candidatus Brocadiales</taxon>
        <taxon>Candidatus Brocadiaceae</taxon>
        <taxon>Candidatus Brocadia</taxon>
    </lineage>
</organism>
<dbReference type="InterPro" id="IPR036271">
    <property type="entry name" value="Tet_transcr_reg_TetR-rel_C_sf"/>
</dbReference>
<dbReference type="EMBL" id="LAQJ01000026">
    <property type="protein sequence ID" value="KKO21053.1"/>
    <property type="molecule type" value="Genomic_DNA"/>
</dbReference>
<keyword evidence="5" id="KW-1185">Reference proteome</keyword>
<feature type="domain" description="HTH tetR-type" evidence="3">
    <location>
        <begin position="8"/>
        <end position="68"/>
    </location>
</feature>
<evidence type="ECO:0000256" key="1">
    <source>
        <dbReference type="ARBA" id="ARBA00023125"/>
    </source>
</evidence>
<accession>A0A0M2UY88</accession>
<dbReference type="AlphaFoldDB" id="A0A0M2UY88"/>
<proteinExistence type="predicted"/>
<dbReference type="Gene3D" id="1.10.357.10">
    <property type="entry name" value="Tetracycline Repressor, domain 2"/>
    <property type="match status" value="1"/>
</dbReference>
<evidence type="ECO:0000259" key="3">
    <source>
        <dbReference type="PROSITE" id="PS50977"/>
    </source>
</evidence>
<evidence type="ECO:0000313" key="4">
    <source>
        <dbReference type="EMBL" id="KKO21053.1"/>
    </source>
</evidence>
<evidence type="ECO:0000256" key="2">
    <source>
        <dbReference type="PROSITE-ProRule" id="PRU00335"/>
    </source>
</evidence>
<keyword evidence="1 2" id="KW-0238">DNA-binding</keyword>
<dbReference type="SUPFAM" id="SSF46689">
    <property type="entry name" value="Homeodomain-like"/>
    <property type="match status" value="1"/>
</dbReference>
<dbReference type="Pfam" id="PF08359">
    <property type="entry name" value="TetR_C_4"/>
    <property type="match status" value="1"/>
</dbReference>
<gene>
    <name evidence="4" type="ORF">BROFUL_00209</name>
</gene>
<sequence length="200" mass="22903">MQIRKSTAIRRQQIVDIIRNIISSKGIEHVTISEIAEKIGTTKGAIYRHFKSKRDILSLLIDNVEETLMDALDNALMERDPLQNLKNILLAQLILAKNRRKTSFVVVMGAMQFSDPFIRKKILKLIQKYLRRIEKLILNAIGLGLIKKNIDPKMSAIVFMGLIQSAITVWSYKNFNFVPQKIHAHLWNVYCQGIGVSFDA</sequence>
<dbReference type="Pfam" id="PF00440">
    <property type="entry name" value="TetR_N"/>
    <property type="match status" value="1"/>
</dbReference>
<dbReference type="InterPro" id="IPR001647">
    <property type="entry name" value="HTH_TetR"/>
</dbReference>
<dbReference type="PANTHER" id="PTHR43479">
    <property type="entry name" value="ACREF/ENVCD OPERON REPRESSOR-RELATED"/>
    <property type="match status" value="1"/>
</dbReference>
<dbReference type="PROSITE" id="PS50977">
    <property type="entry name" value="HTH_TETR_2"/>
    <property type="match status" value="1"/>
</dbReference>
<dbReference type="InterPro" id="IPR013570">
    <property type="entry name" value="Tscrpt_reg_YsiA_C"/>
</dbReference>
<dbReference type="Proteomes" id="UP000034954">
    <property type="component" value="Unassembled WGS sequence"/>
</dbReference>
<protein>
    <recommendedName>
        <fullName evidence="3">HTH tetR-type domain-containing protein</fullName>
    </recommendedName>
</protein>
<name>A0A0M2UY88_9BACT</name>
<dbReference type="PANTHER" id="PTHR43479:SF11">
    <property type="entry name" value="ACREF_ENVCD OPERON REPRESSOR-RELATED"/>
    <property type="match status" value="1"/>
</dbReference>
<dbReference type="PATRIC" id="fig|380242.3.peg.256"/>
<dbReference type="SUPFAM" id="SSF48498">
    <property type="entry name" value="Tetracyclin repressor-like, C-terminal domain"/>
    <property type="match status" value="1"/>
</dbReference>
<dbReference type="PRINTS" id="PR00455">
    <property type="entry name" value="HTHTETR"/>
</dbReference>
<comment type="caution">
    <text evidence="4">The sequence shown here is derived from an EMBL/GenBank/DDBJ whole genome shotgun (WGS) entry which is preliminary data.</text>
</comment>
<dbReference type="InterPro" id="IPR050624">
    <property type="entry name" value="HTH-type_Tx_Regulator"/>
</dbReference>